<keyword evidence="3" id="KW-1185">Reference proteome</keyword>
<dbReference type="SUPFAM" id="SSF52540">
    <property type="entry name" value="P-loop containing nucleoside triphosphate hydrolases"/>
    <property type="match status" value="1"/>
</dbReference>
<dbReference type="AlphaFoldDB" id="A0A939GI25"/>
<dbReference type="Proteomes" id="UP000664034">
    <property type="component" value="Unassembled WGS sequence"/>
</dbReference>
<evidence type="ECO:0000256" key="1">
    <source>
        <dbReference type="SAM" id="MobiDB-lite"/>
    </source>
</evidence>
<organism evidence="2 3">
    <name type="scientific">Fibrella rubiginis</name>
    <dbReference type="NCBI Taxonomy" id="2817060"/>
    <lineage>
        <taxon>Bacteria</taxon>
        <taxon>Pseudomonadati</taxon>
        <taxon>Bacteroidota</taxon>
        <taxon>Cytophagia</taxon>
        <taxon>Cytophagales</taxon>
        <taxon>Spirosomataceae</taxon>
        <taxon>Fibrella</taxon>
    </lineage>
</organism>
<dbReference type="RefSeq" id="WP_207365406.1">
    <property type="nucleotide sequence ID" value="NZ_JAFMYV010000007.1"/>
</dbReference>
<proteinExistence type="predicted"/>
<evidence type="ECO:0000313" key="3">
    <source>
        <dbReference type="Proteomes" id="UP000664034"/>
    </source>
</evidence>
<dbReference type="Gene3D" id="3.40.50.300">
    <property type="entry name" value="P-loop containing nucleotide triphosphate hydrolases"/>
    <property type="match status" value="1"/>
</dbReference>
<dbReference type="EMBL" id="JAFMYV010000007">
    <property type="protein sequence ID" value="MBO0937865.1"/>
    <property type="molecule type" value="Genomic_DNA"/>
</dbReference>
<feature type="compositionally biased region" description="Polar residues" evidence="1">
    <location>
        <begin position="408"/>
        <end position="419"/>
    </location>
</feature>
<comment type="caution">
    <text evidence="2">The sequence shown here is derived from an EMBL/GenBank/DDBJ whole genome shotgun (WGS) entry which is preliminary data.</text>
</comment>
<dbReference type="Pfam" id="PF13481">
    <property type="entry name" value="AAA_25"/>
    <property type="match status" value="1"/>
</dbReference>
<feature type="region of interest" description="Disordered" evidence="1">
    <location>
        <begin position="400"/>
        <end position="419"/>
    </location>
</feature>
<accession>A0A939GI25</accession>
<sequence>MNKDNKTPRHFFGEHGAEWIRSAPNTKKPYHVYERGSEVPYAATEAEAAEAYAKSQPPKAPDWIAEGIAADAEGMEESANETAGKKATDETTDAPPTDPLREVTATDLLRRKVESIPCLIEPIFQAVGLAAVAGSSDVGKSAFLRQLAFSVGTGEADFLGWPIRAKHRSAIYVSTEDDENATAFLLCMLNKAQQKNPSDCQGLRFIFDTHDLLNELDRRLTNAPADLVVIDAFGDLYGGDANKTNQIRQFLHGYSQLAQKHGCLVLWLHHTGKRTDDEAPSKHNVIGGQGFEGKMRLLIELRRDHHDQSRRHLCIVKGNYLPDEFKGDSYALGFESFQFTQTAERIPFEQLMKPKDDTDVGREKYEEIQRLRGLGLKGDVLAQHAGMSKGYISKLEAKYGPKEEMETEVSSQFPTGNSR</sequence>
<name>A0A939GI25_9BACT</name>
<protein>
    <submittedName>
        <fullName evidence="2">AAA family ATPase</fullName>
    </submittedName>
</protein>
<reference evidence="2" key="1">
    <citation type="submission" date="2021-03" db="EMBL/GenBank/DDBJ databases">
        <title>Fibrella sp. HMF5335 genome sequencing and assembly.</title>
        <authorList>
            <person name="Kang H."/>
            <person name="Kim H."/>
            <person name="Bae S."/>
            <person name="Joh K."/>
        </authorList>
    </citation>
    <scope>NUCLEOTIDE SEQUENCE</scope>
    <source>
        <strain evidence="2">HMF5335</strain>
    </source>
</reference>
<evidence type="ECO:0000313" key="2">
    <source>
        <dbReference type="EMBL" id="MBO0937865.1"/>
    </source>
</evidence>
<gene>
    <name evidence="2" type="ORF">J2I47_15005</name>
</gene>
<feature type="region of interest" description="Disordered" evidence="1">
    <location>
        <begin position="74"/>
        <end position="100"/>
    </location>
</feature>
<dbReference type="InterPro" id="IPR027417">
    <property type="entry name" value="P-loop_NTPase"/>
</dbReference>